<dbReference type="Proteomes" id="UP001597068">
    <property type="component" value="Unassembled WGS sequence"/>
</dbReference>
<comment type="caution">
    <text evidence="1">The sequence shown here is derived from an EMBL/GenBank/DDBJ whole genome shotgun (WGS) entry which is preliminary data.</text>
</comment>
<gene>
    <name evidence="1" type="ORF">ACFQ04_04905</name>
</gene>
<organism evidence="1 2">
    <name type="scientific">Williamsia deligens</name>
    <dbReference type="NCBI Taxonomy" id="321325"/>
    <lineage>
        <taxon>Bacteria</taxon>
        <taxon>Bacillati</taxon>
        <taxon>Actinomycetota</taxon>
        <taxon>Actinomycetes</taxon>
        <taxon>Mycobacteriales</taxon>
        <taxon>Nocardiaceae</taxon>
        <taxon>Williamsia</taxon>
    </lineage>
</organism>
<dbReference type="InterPro" id="IPR023393">
    <property type="entry name" value="START-like_dom_sf"/>
</dbReference>
<dbReference type="SUPFAM" id="SSF55961">
    <property type="entry name" value="Bet v1-like"/>
    <property type="match status" value="1"/>
</dbReference>
<evidence type="ECO:0000313" key="2">
    <source>
        <dbReference type="Proteomes" id="UP001597068"/>
    </source>
</evidence>
<keyword evidence="2" id="KW-1185">Reference proteome</keyword>
<protein>
    <submittedName>
        <fullName evidence="1">SRPBCC family protein</fullName>
    </submittedName>
</protein>
<dbReference type="EMBL" id="JBHTIL010000001">
    <property type="protein sequence ID" value="MFD0925071.1"/>
    <property type="molecule type" value="Genomic_DNA"/>
</dbReference>
<reference evidence="2" key="1">
    <citation type="journal article" date="2019" name="Int. J. Syst. Evol. Microbiol.">
        <title>The Global Catalogue of Microorganisms (GCM) 10K type strain sequencing project: providing services to taxonomists for standard genome sequencing and annotation.</title>
        <authorList>
            <consortium name="The Broad Institute Genomics Platform"/>
            <consortium name="The Broad Institute Genome Sequencing Center for Infectious Disease"/>
            <person name="Wu L."/>
            <person name="Ma J."/>
        </authorList>
    </citation>
    <scope>NUCLEOTIDE SEQUENCE [LARGE SCALE GENOMIC DNA]</scope>
    <source>
        <strain evidence="2">CCUG 50873</strain>
    </source>
</reference>
<name>A0ABW3G349_9NOCA</name>
<evidence type="ECO:0000313" key="1">
    <source>
        <dbReference type="EMBL" id="MFD0925071.1"/>
    </source>
</evidence>
<accession>A0ABW3G349</accession>
<proteinExistence type="predicted"/>
<dbReference type="RefSeq" id="WP_253646950.1">
    <property type="nucleotide sequence ID" value="NZ_BAAAMO010000002.1"/>
</dbReference>
<sequence>MRVRDLPTVEVSARLTISVDAAWASVTDITLPTRVPGELSSVEWEDGHDGVALGARFIGHNRSDDLGEWSTSCVVVDLEPGRRWVYAVFGLWDEPDPSPVRPAPGPEPMTWWGFEVEPASTGCIVRQFARMGPGPSGISAAVAAHPDREARIIDRRLGVWREAMGANLAALG</sequence>
<dbReference type="Gene3D" id="3.30.530.20">
    <property type="match status" value="1"/>
</dbReference>
<dbReference type="InterPro" id="IPR019587">
    <property type="entry name" value="Polyketide_cyclase/dehydratase"/>
</dbReference>
<dbReference type="Pfam" id="PF10604">
    <property type="entry name" value="Polyketide_cyc2"/>
    <property type="match status" value="1"/>
</dbReference>